<dbReference type="VEuPathDB" id="VectorBase:ACUA020810"/>
<evidence type="ECO:0000256" key="7">
    <source>
        <dbReference type="ARBA" id="ARBA00023157"/>
    </source>
</evidence>
<evidence type="ECO:0000256" key="2">
    <source>
        <dbReference type="ARBA" id="ARBA00008098"/>
    </source>
</evidence>
<keyword evidence="6" id="KW-0552">Olfaction</keyword>
<organism evidence="11 12">
    <name type="scientific">Anopheles culicifacies</name>
    <dbReference type="NCBI Taxonomy" id="139723"/>
    <lineage>
        <taxon>Eukaryota</taxon>
        <taxon>Metazoa</taxon>
        <taxon>Ecdysozoa</taxon>
        <taxon>Arthropoda</taxon>
        <taxon>Hexapoda</taxon>
        <taxon>Insecta</taxon>
        <taxon>Pterygota</taxon>
        <taxon>Neoptera</taxon>
        <taxon>Endopterygota</taxon>
        <taxon>Diptera</taxon>
        <taxon>Nematocera</taxon>
        <taxon>Culicoidea</taxon>
        <taxon>Culicidae</taxon>
        <taxon>Anophelinae</taxon>
        <taxon>Anopheles</taxon>
        <taxon>culicifacies species complex</taxon>
    </lineage>
</organism>
<reference evidence="12" key="1">
    <citation type="submission" date="2013-09" db="EMBL/GenBank/DDBJ databases">
        <title>The Genome Sequence of Anopheles culicifacies species A.</title>
        <authorList>
            <consortium name="The Broad Institute Genomics Platform"/>
            <person name="Neafsey D.E."/>
            <person name="Besansky N."/>
            <person name="Howell P."/>
            <person name="Walton C."/>
            <person name="Young S.K."/>
            <person name="Zeng Q."/>
            <person name="Gargeya S."/>
            <person name="Fitzgerald M."/>
            <person name="Haas B."/>
            <person name="Abouelleil A."/>
            <person name="Allen A.W."/>
            <person name="Alvarado L."/>
            <person name="Arachchi H.M."/>
            <person name="Berlin A.M."/>
            <person name="Chapman S.B."/>
            <person name="Gainer-Dewar J."/>
            <person name="Goldberg J."/>
            <person name="Griggs A."/>
            <person name="Gujja S."/>
            <person name="Hansen M."/>
            <person name="Howarth C."/>
            <person name="Imamovic A."/>
            <person name="Ireland A."/>
            <person name="Larimer J."/>
            <person name="McCowan C."/>
            <person name="Murphy C."/>
            <person name="Pearson M."/>
            <person name="Poon T.W."/>
            <person name="Priest M."/>
            <person name="Roberts A."/>
            <person name="Saif S."/>
            <person name="Shea T."/>
            <person name="Sisk P."/>
            <person name="Sykes S."/>
            <person name="Wortman J."/>
            <person name="Nusbaum C."/>
            <person name="Birren B."/>
        </authorList>
    </citation>
    <scope>NUCLEOTIDE SEQUENCE [LARGE SCALE GENOMIC DNA]</scope>
    <source>
        <strain evidence="12">A-37</strain>
    </source>
</reference>
<feature type="signal peptide" evidence="9">
    <location>
        <begin position="1"/>
        <end position="23"/>
    </location>
</feature>
<dbReference type="AlphaFoldDB" id="A0A182MKY5"/>
<keyword evidence="5" id="KW-0716">Sensory transduction</keyword>
<evidence type="ECO:0000313" key="12">
    <source>
        <dbReference type="Proteomes" id="UP000075883"/>
    </source>
</evidence>
<keyword evidence="8" id="KW-0812">Transmembrane</keyword>
<feature type="chain" id="PRO_5008128477" description="OBP47-like domain-containing protein" evidence="9">
    <location>
        <begin position="24"/>
        <end position="301"/>
    </location>
</feature>
<dbReference type="GO" id="GO:0005576">
    <property type="term" value="C:extracellular region"/>
    <property type="evidence" value="ECO:0007669"/>
    <property type="project" value="UniProtKB-SubCell"/>
</dbReference>
<keyword evidence="4" id="KW-0964">Secreted</keyword>
<name>A0A182MKY5_9DIPT</name>
<dbReference type="EMBL" id="AXCM01001909">
    <property type="status" value="NOT_ANNOTATED_CDS"/>
    <property type="molecule type" value="Genomic_DNA"/>
</dbReference>
<protein>
    <recommendedName>
        <fullName evidence="10">OBP47-like domain-containing protein</fullName>
    </recommendedName>
</protein>
<dbReference type="InterPro" id="IPR054577">
    <property type="entry name" value="OBP47-like_dom"/>
</dbReference>
<evidence type="ECO:0000256" key="6">
    <source>
        <dbReference type="ARBA" id="ARBA00022725"/>
    </source>
</evidence>
<keyword evidence="8" id="KW-0472">Membrane</keyword>
<keyword evidence="9" id="KW-0732">Signal</keyword>
<feature type="transmembrane region" description="Helical" evidence="8">
    <location>
        <begin position="244"/>
        <end position="267"/>
    </location>
</feature>
<dbReference type="STRING" id="139723.A0A182MKY5"/>
<comment type="subcellular location">
    <subcellularLocation>
        <location evidence="1">Secreted</location>
    </subcellularLocation>
</comment>
<evidence type="ECO:0000256" key="5">
    <source>
        <dbReference type="ARBA" id="ARBA00022606"/>
    </source>
</evidence>
<dbReference type="InterPro" id="IPR052295">
    <property type="entry name" value="Odorant-binding_protein"/>
</dbReference>
<evidence type="ECO:0000256" key="1">
    <source>
        <dbReference type="ARBA" id="ARBA00004613"/>
    </source>
</evidence>
<feature type="domain" description="OBP47-like" evidence="10">
    <location>
        <begin position="44"/>
        <end position="189"/>
    </location>
</feature>
<keyword evidence="8" id="KW-1133">Transmembrane helix</keyword>
<dbReference type="PANTHER" id="PTHR21066:SF3">
    <property type="entry name" value="IP02236P"/>
    <property type="match status" value="1"/>
</dbReference>
<sequence length="301" mass="32472">MNPIYAKALLVVVCSTLLVSVAGAPNTCGKLDLKTDPFTCCTIPKLLDVSIVGSCFDKFPIDKDAADKGAGGMPKTECMSECILNSTGIYNRRGELDEKKLTSVFTDSLPQNSPWLSVVRSAIKVCGAKATKKDKEFEKAVADQKKTSGKGSQVCNPEASFLVDCIHTTVFSECPANLRTSSTECDAIWKFLKNCPFSALRQLALEISFHSSHLATSGGRSGLDRLAVSTPVPDSTFSRHSVELVVLAGTFFGALCTLMPLFSSVAITSSTEHCITRCRQSAIQWINPSVPPRNRCSMKID</sequence>
<dbReference type="SUPFAM" id="SSF47565">
    <property type="entry name" value="Insect pheromone/odorant-binding proteins"/>
    <property type="match status" value="1"/>
</dbReference>
<dbReference type="GO" id="GO:0005549">
    <property type="term" value="F:odorant binding"/>
    <property type="evidence" value="ECO:0007669"/>
    <property type="project" value="InterPro"/>
</dbReference>
<dbReference type="GO" id="GO:0007608">
    <property type="term" value="P:sensory perception of smell"/>
    <property type="evidence" value="ECO:0007669"/>
    <property type="project" value="UniProtKB-KW"/>
</dbReference>
<dbReference type="Gene3D" id="1.10.238.270">
    <property type="match status" value="1"/>
</dbReference>
<evidence type="ECO:0000256" key="4">
    <source>
        <dbReference type="ARBA" id="ARBA00022525"/>
    </source>
</evidence>
<keyword evidence="7" id="KW-1015">Disulfide bond</keyword>
<evidence type="ECO:0000259" key="10">
    <source>
        <dbReference type="Pfam" id="PF22651"/>
    </source>
</evidence>
<evidence type="ECO:0000313" key="11">
    <source>
        <dbReference type="EnsemblMetazoa" id="ACUA020810-PA"/>
    </source>
</evidence>
<comment type="similarity">
    <text evidence="2">Belongs to the PBP/GOBP family.</text>
</comment>
<evidence type="ECO:0000256" key="8">
    <source>
        <dbReference type="SAM" id="Phobius"/>
    </source>
</evidence>
<keyword evidence="12" id="KW-1185">Reference proteome</keyword>
<evidence type="ECO:0000256" key="9">
    <source>
        <dbReference type="SAM" id="SignalP"/>
    </source>
</evidence>
<evidence type="ECO:0000256" key="3">
    <source>
        <dbReference type="ARBA" id="ARBA00022448"/>
    </source>
</evidence>
<dbReference type="InterPro" id="IPR036728">
    <property type="entry name" value="PBP_GOBP_sf"/>
</dbReference>
<dbReference type="EnsemblMetazoa" id="ACUA020810-RA">
    <property type="protein sequence ID" value="ACUA020810-PA"/>
    <property type="gene ID" value="ACUA020810"/>
</dbReference>
<accession>A0A182MKY5</accession>
<keyword evidence="3" id="KW-0813">Transport</keyword>
<dbReference type="Pfam" id="PF22651">
    <property type="entry name" value="OBP47_like"/>
    <property type="match status" value="1"/>
</dbReference>
<dbReference type="Proteomes" id="UP000075883">
    <property type="component" value="Unassembled WGS sequence"/>
</dbReference>
<proteinExistence type="inferred from homology"/>
<reference evidence="11" key="2">
    <citation type="submission" date="2020-05" db="UniProtKB">
        <authorList>
            <consortium name="EnsemblMetazoa"/>
        </authorList>
    </citation>
    <scope>IDENTIFICATION</scope>
    <source>
        <strain evidence="11">A-37</strain>
    </source>
</reference>
<dbReference type="PANTHER" id="PTHR21066">
    <property type="entry name" value="ODORANT-BINDING PROTEIN 59A-RELATED"/>
    <property type="match status" value="1"/>
</dbReference>